<organism evidence="7 8">
    <name type="scientific">Dyella tabacisoli</name>
    <dbReference type="NCBI Taxonomy" id="2282381"/>
    <lineage>
        <taxon>Bacteria</taxon>
        <taxon>Pseudomonadati</taxon>
        <taxon>Pseudomonadota</taxon>
        <taxon>Gammaproteobacteria</taxon>
        <taxon>Lysobacterales</taxon>
        <taxon>Rhodanobacteraceae</taxon>
        <taxon>Dyella</taxon>
    </lineage>
</organism>
<feature type="transmembrane region" description="Helical" evidence="5">
    <location>
        <begin position="112"/>
        <end position="143"/>
    </location>
</feature>
<dbReference type="GO" id="GO:0016020">
    <property type="term" value="C:membrane"/>
    <property type="evidence" value="ECO:0007669"/>
    <property type="project" value="UniProtKB-SubCell"/>
</dbReference>
<name>A0A369UKI9_9GAMM</name>
<keyword evidence="3 5" id="KW-1133">Transmembrane helix</keyword>
<dbReference type="RefSeq" id="WP_114846944.1">
    <property type="nucleotide sequence ID" value="NZ_JBHSPE010000012.1"/>
</dbReference>
<dbReference type="Pfam" id="PF07298">
    <property type="entry name" value="NnrU"/>
    <property type="match status" value="1"/>
</dbReference>
<protein>
    <submittedName>
        <fullName evidence="7">NnrU family protein</fullName>
    </submittedName>
</protein>
<evidence type="ECO:0000256" key="5">
    <source>
        <dbReference type="SAM" id="Phobius"/>
    </source>
</evidence>
<reference evidence="7 8" key="1">
    <citation type="submission" date="2018-07" db="EMBL/GenBank/DDBJ databases">
        <title>Dyella tabacisoli L4-6T, whole genome shotgun sequence.</title>
        <authorList>
            <person name="Zhou X.-K."/>
            <person name="Li W.-J."/>
            <person name="Duan Y.-Q."/>
        </authorList>
    </citation>
    <scope>NUCLEOTIDE SEQUENCE [LARGE SCALE GENOMIC DNA]</scope>
    <source>
        <strain evidence="7 8">L4-6</strain>
    </source>
</reference>
<evidence type="ECO:0000313" key="8">
    <source>
        <dbReference type="Proteomes" id="UP000253782"/>
    </source>
</evidence>
<gene>
    <name evidence="7" type="ORF">DVJ77_18180</name>
</gene>
<proteinExistence type="predicted"/>
<dbReference type="AlphaFoldDB" id="A0A369UKI9"/>
<evidence type="ECO:0000256" key="3">
    <source>
        <dbReference type="ARBA" id="ARBA00022989"/>
    </source>
</evidence>
<feature type="domain" description="NnrU" evidence="6">
    <location>
        <begin position="3"/>
        <end position="190"/>
    </location>
</feature>
<dbReference type="EMBL" id="QQAH01000019">
    <property type="protein sequence ID" value="RDD80238.1"/>
    <property type="molecule type" value="Genomic_DNA"/>
</dbReference>
<dbReference type="OrthoDB" id="5293641at2"/>
<comment type="subcellular location">
    <subcellularLocation>
        <location evidence="1">Membrane</location>
        <topology evidence="1">Multi-pass membrane protein</topology>
    </subcellularLocation>
</comment>
<keyword evidence="4 5" id="KW-0472">Membrane</keyword>
<feature type="transmembrane region" description="Helical" evidence="5">
    <location>
        <begin position="164"/>
        <end position="186"/>
    </location>
</feature>
<feature type="transmembrane region" description="Helical" evidence="5">
    <location>
        <begin position="40"/>
        <end position="59"/>
    </location>
</feature>
<accession>A0A369UKI9</accession>
<sequence length="192" mass="21387">MLVLILGLVLFLGVHSVRIFANDWRSRQLARLGEKGWKGLYSVISIAGFILIVWGFGLARQQPVLLYVPPMWLRHLNALFTLLAFVLIAAAHVPRNHFKAKLGHPMLAGVKIWAFGHLLATGMLHDVLLFGAFLLWAVVDFVVCRRRDRLAGTVYPAGEIKGDVLTVFAGVLGWAVFAFVLHAWLIGVNPMR</sequence>
<evidence type="ECO:0000313" key="7">
    <source>
        <dbReference type="EMBL" id="RDD80238.1"/>
    </source>
</evidence>
<evidence type="ECO:0000256" key="4">
    <source>
        <dbReference type="ARBA" id="ARBA00023136"/>
    </source>
</evidence>
<keyword evidence="8" id="KW-1185">Reference proteome</keyword>
<evidence type="ECO:0000259" key="6">
    <source>
        <dbReference type="Pfam" id="PF07298"/>
    </source>
</evidence>
<evidence type="ECO:0000256" key="2">
    <source>
        <dbReference type="ARBA" id="ARBA00022692"/>
    </source>
</evidence>
<keyword evidence="2 5" id="KW-0812">Transmembrane</keyword>
<evidence type="ECO:0000256" key="1">
    <source>
        <dbReference type="ARBA" id="ARBA00004141"/>
    </source>
</evidence>
<dbReference type="Proteomes" id="UP000253782">
    <property type="component" value="Unassembled WGS sequence"/>
</dbReference>
<dbReference type="InterPro" id="IPR009915">
    <property type="entry name" value="NnrU_dom"/>
</dbReference>
<comment type="caution">
    <text evidence="7">The sequence shown here is derived from an EMBL/GenBank/DDBJ whole genome shotgun (WGS) entry which is preliminary data.</text>
</comment>
<feature type="transmembrane region" description="Helical" evidence="5">
    <location>
        <begin position="71"/>
        <end position="92"/>
    </location>
</feature>